<protein>
    <submittedName>
        <fullName evidence="4">Diguanylate cyclase (GGDEF) domain-containing protein</fullName>
    </submittedName>
</protein>
<dbReference type="Gene3D" id="3.20.20.450">
    <property type="entry name" value="EAL domain"/>
    <property type="match status" value="1"/>
</dbReference>
<evidence type="ECO:0000259" key="3">
    <source>
        <dbReference type="PROSITE" id="PS50887"/>
    </source>
</evidence>
<feature type="transmembrane region" description="Helical" evidence="1">
    <location>
        <begin position="221"/>
        <end position="243"/>
    </location>
</feature>
<dbReference type="SMART" id="SM00052">
    <property type="entry name" value="EAL"/>
    <property type="match status" value="1"/>
</dbReference>
<feature type="transmembrane region" description="Helical" evidence="1">
    <location>
        <begin position="12"/>
        <end position="33"/>
    </location>
</feature>
<dbReference type="InterPro" id="IPR029787">
    <property type="entry name" value="Nucleotide_cyclase"/>
</dbReference>
<dbReference type="PANTHER" id="PTHR33121">
    <property type="entry name" value="CYCLIC DI-GMP PHOSPHODIESTERASE PDEF"/>
    <property type="match status" value="1"/>
</dbReference>
<dbReference type="InterPro" id="IPR001633">
    <property type="entry name" value="EAL_dom"/>
</dbReference>
<feature type="transmembrane region" description="Helical" evidence="1">
    <location>
        <begin position="165"/>
        <end position="184"/>
    </location>
</feature>
<dbReference type="SMART" id="SM00267">
    <property type="entry name" value="GGDEF"/>
    <property type="match status" value="1"/>
</dbReference>
<gene>
    <name evidence="4" type="ORF">SAMN05421541_109242</name>
</gene>
<dbReference type="PANTHER" id="PTHR33121:SF70">
    <property type="entry name" value="SIGNALING PROTEIN YKOW"/>
    <property type="match status" value="1"/>
</dbReference>
<evidence type="ECO:0000313" key="5">
    <source>
        <dbReference type="Proteomes" id="UP000199645"/>
    </source>
</evidence>
<feature type="domain" description="GGDEF" evidence="3">
    <location>
        <begin position="347"/>
        <end position="477"/>
    </location>
</feature>
<feature type="transmembrane region" description="Helical" evidence="1">
    <location>
        <begin position="69"/>
        <end position="88"/>
    </location>
</feature>
<feature type="transmembrane region" description="Helical" evidence="1">
    <location>
        <begin position="132"/>
        <end position="153"/>
    </location>
</feature>
<dbReference type="CDD" id="cd01948">
    <property type="entry name" value="EAL"/>
    <property type="match status" value="1"/>
</dbReference>
<keyword evidence="5" id="KW-1185">Reference proteome</keyword>
<dbReference type="InterPro" id="IPR050706">
    <property type="entry name" value="Cyclic-di-GMP_PDE-like"/>
</dbReference>
<dbReference type="Pfam" id="PF00563">
    <property type="entry name" value="EAL"/>
    <property type="match status" value="1"/>
</dbReference>
<dbReference type="CDD" id="cd01949">
    <property type="entry name" value="GGDEF"/>
    <property type="match status" value="1"/>
</dbReference>
<evidence type="ECO:0000313" key="4">
    <source>
        <dbReference type="EMBL" id="SFF36580.1"/>
    </source>
</evidence>
<dbReference type="InterPro" id="IPR035919">
    <property type="entry name" value="EAL_sf"/>
</dbReference>
<keyword evidence="1" id="KW-1133">Transmembrane helix</keyword>
<dbReference type="STRING" id="35752.SAMN05421541_109242"/>
<feature type="transmembrane region" description="Helical" evidence="1">
    <location>
        <begin position="39"/>
        <end position="57"/>
    </location>
</feature>
<accession>A0A1I2I4N2</accession>
<dbReference type="EMBL" id="FONV01000009">
    <property type="protein sequence ID" value="SFF36580.1"/>
    <property type="molecule type" value="Genomic_DNA"/>
</dbReference>
<dbReference type="InterPro" id="IPR043128">
    <property type="entry name" value="Rev_trsase/Diguanyl_cyclase"/>
</dbReference>
<keyword evidence="1" id="KW-0472">Membrane</keyword>
<dbReference type="GO" id="GO:0071111">
    <property type="term" value="F:cyclic-guanylate-specific phosphodiesterase activity"/>
    <property type="evidence" value="ECO:0007669"/>
    <property type="project" value="InterPro"/>
</dbReference>
<evidence type="ECO:0000259" key="2">
    <source>
        <dbReference type="PROSITE" id="PS50883"/>
    </source>
</evidence>
<keyword evidence="1" id="KW-0812">Transmembrane</keyword>
<dbReference type="SUPFAM" id="SSF141868">
    <property type="entry name" value="EAL domain-like"/>
    <property type="match status" value="1"/>
</dbReference>
<dbReference type="InterPro" id="IPR000160">
    <property type="entry name" value="GGDEF_dom"/>
</dbReference>
<feature type="transmembrane region" description="Helical" evidence="1">
    <location>
        <begin position="196"/>
        <end position="215"/>
    </location>
</feature>
<dbReference type="SUPFAM" id="SSF55073">
    <property type="entry name" value="Nucleotide cyclase"/>
    <property type="match status" value="1"/>
</dbReference>
<dbReference type="Gene3D" id="3.30.70.270">
    <property type="match status" value="1"/>
</dbReference>
<dbReference type="NCBIfam" id="TIGR00254">
    <property type="entry name" value="GGDEF"/>
    <property type="match status" value="1"/>
</dbReference>
<feature type="transmembrane region" description="Helical" evidence="1">
    <location>
        <begin position="100"/>
        <end position="120"/>
    </location>
</feature>
<name>A0A1I2I4N2_9ACTN</name>
<dbReference type="Proteomes" id="UP000199645">
    <property type="component" value="Unassembled WGS sequence"/>
</dbReference>
<dbReference type="Pfam" id="PF00990">
    <property type="entry name" value="GGDEF"/>
    <property type="match status" value="1"/>
</dbReference>
<sequence>MLSYVTRQDRPAGSALLRWYVVLGCSLMAAILLVPALRLWLYILVACLVLAGLILGIRRHRPVWARPWWLLVGAVGMSMVASLGWAVTITEDELPPYPSIGDLFYCASMGLLTASVYWWVRPGRYRGGLLDAAIALTGGGAVVWVAVAEPLLFGGRFEGAHLAGYLLYVTNDLLILALTVRVVVVTRVRTVAYRMMVGAATVWVVTDTAFYAALFREQGEAAAWIQVGWLSAYLMIGAAALHPSMSRSTGSMPRNAALLTRSRLVAYVVLIVLIAGLDAVRAVAAAPPGHGGRMIVVLCLGCITSVLLIGRLAQLGAALDERAHVDALTGLGNRTVLQNELNRHQPHDRVLMMLDLNGFRDINAAFGHKAGDAVLVESGHRLRASAPSDATVVRLDADAFAVLTRGDDDLLHRLAGRLLPALAEPYPVPGLTSRRVEASVGAVIIPAGESGTTALRDAELALEEARTQGDGLAVFDSGAYAQWRANRDLITELQHAIGTDELSMHYQPIVELATGRIVAAEALLRWFRPDGAPVSPGRFIPLAEQSGDILVIGEWVLGRVCSDLAGLWSGYRLPVTVNVSAHQLRDTGFAARLLDRLRDVGLPGEALIVEITETVLMTTVTDAATTIGQLQQLREHGVRIAIDDFGTGYSSLAYLRELPVDILKMDGSFTSEQIEAGGPREIAFVRTIVDLGRSLDLCTLAEAVETEGQAQRLRELGCHLAQGYHFARPAPVTRLHELLAAQRATSAEAAV</sequence>
<organism evidence="4 5">
    <name type="scientific">Actinoplanes philippinensis</name>
    <dbReference type="NCBI Taxonomy" id="35752"/>
    <lineage>
        <taxon>Bacteria</taxon>
        <taxon>Bacillati</taxon>
        <taxon>Actinomycetota</taxon>
        <taxon>Actinomycetes</taxon>
        <taxon>Micromonosporales</taxon>
        <taxon>Micromonosporaceae</taxon>
        <taxon>Actinoplanes</taxon>
    </lineage>
</organism>
<evidence type="ECO:0000256" key="1">
    <source>
        <dbReference type="SAM" id="Phobius"/>
    </source>
</evidence>
<reference evidence="4 5" key="1">
    <citation type="submission" date="2016-10" db="EMBL/GenBank/DDBJ databases">
        <authorList>
            <person name="de Groot N.N."/>
        </authorList>
    </citation>
    <scope>NUCLEOTIDE SEQUENCE [LARGE SCALE GENOMIC DNA]</scope>
    <source>
        <strain evidence="4 5">DSM 43019</strain>
    </source>
</reference>
<feature type="transmembrane region" description="Helical" evidence="1">
    <location>
        <begin position="264"/>
        <end position="286"/>
    </location>
</feature>
<dbReference type="PROSITE" id="PS50887">
    <property type="entry name" value="GGDEF"/>
    <property type="match status" value="1"/>
</dbReference>
<feature type="domain" description="EAL" evidence="2">
    <location>
        <begin position="486"/>
        <end position="743"/>
    </location>
</feature>
<dbReference type="AlphaFoldDB" id="A0A1I2I4N2"/>
<proteinExistence type="predicted"/>
<dbReference type="PROSITE" id="PS50883">
    <property type="entry name" value="EAL"/>
    <property type="match status" value="1"/>
</dbReference>